<evidence type="ECO:0000256" key="2">
    <source>
        <dbReference type="ARBA" id="ARBA00022857"/>
    </source>
</evidence>
<dbReference type="EMBL" id="CP063845">
    <property type="protein sequence ID" value="UFP96940.1"/>
    <property type="molecule type" value="Genomic_DNA"/>
</dbReference>
<gene>
    <name evidence="5" type="ORF">ISF26_07610</name>
</gene>
<dbReference type="Gene3D" id="3.40.430.10">
    <property type="entry name" value="Dihydrofolate Reductase, subunit A"/>
    <property type="match status" value="1"/>
</dbReference>
<evidence type="ECO:0000256" key="1">
    <source>
        <dbReference type="ARBA" id="ARBA00005104"/>
    </source>
</evidence>
<dbReference type="SUPFAM" id="SSF53597">
    <property type="entry name" value="Dihydrofolate reductase-like"/>
    <property type="match status" value="1"/>
</dbReference>
<dbReference type="PANTHER" id="PTHR38011">
    <property type="entry name" value="DIHYDROFOLATE REDUCTASE FAMILY PROTEIN (AFU_ORTHOLOGUE AFUA_8G06820)"/>
    <property type="match status" value="1"/>
</dbReference>
<evidence type="ECO:0000256" key="3">
    <source>
        <dbReference type="ARBA" id="ARBA00023002"/>
    </source>
</evidence>
<organism evidence="5 6">
    <name type="scientific">Gloeobacter morelensis MG652769</name>
    <dbReference type="NCBI Taxonomy" id="2781736"/>
    <lineage>
        <taxon>Bacteria</taxon>
        <taxon>Bacillati</taxon>
        <taxon>Cyanobacteriota</taxon>
        <taxon>Cyanophyceae</taxon>
        <taxon>Gloeobacterales</taxon>
        <taxon>Gloeobacteraceae</taxon>
        <taxon>Gloeobacter</taxon>
        <taxon>Gloeobacter morelensis</taxon>
    </lineage>
</organism>
<feature type="domain" description="Bacterial bifunctional deaminase-reductase C-terminal" evidence="4">
    <location>
        <begin position="12"/>
        <end position="221"/>
    </location>
</feature>
<dbReference type="Proteomes" id="UP001054846">
    <property type="component" value="Chromosome"/>
</dbReference>
<dbReference type="Pfam" id="PF01872">
    <property type="entry name" value="RibD_C"/>
    <property type="match status" value="1"/>
</dbReference>
<dbReference type="InterPro" id="IPR024072">
    <property type="entry name" value="DHFR-like_dom_sf"/>
</dbReference>
<protein>
    <submittedName>
        <fullName evidence="5">RibD family protein</fullName>
    </submittedName>
</protein>
<keyword evidence="6" id="KW-1185">Reference proteome</keyword>
<evidence type="ECO:0000313" key="5">
    <source>
        <dbReference type="EMBL" id="UFP96940.1"/>
    </source>
</evidence>
<dbReference type="InterPro" id="IPR002734">
    <property type="entry name" value="RibDG_C"/>
</dbReference>
<dbReference type="PANTHER" id="PTHR38011:SF7">
    <property type="entry name" value="2,5-DIAMINO-6-RIBOSYLAMINO-4(3H)-PYRIMIDINONE 5'-PHOSPHATE REDUCTASE"/>
    <property type="match status" value="1"/>
</dbReference>
<sequence>MVDSTMAISTTIVLGMSADGKIAPADPLAPRRSDPVDHAHLEYQTSLADLILIGAGTIRIEGQTYTVSDPQWIAARQVRGQPPQPITCVVSRSLALPPDLPFFAQPIERWVLTTEQAVARNPHPRLAELATLVAAGANELDWERAYAFFAGRGIGRVVALGGGDLVAALLAAGRIDDLWLTIWPVIFGGREATTPVEGAGFEPLKAPALELIEWRQTAGDLFLHYRVIKPCR</sequence>
<keyword evidence="2" id="KW-0521">NADP</keyword>
<proteinExistence type="predicted"/>
<dbReference type="InterPro" id="IPR050765">
    <property type="entry name" value="Riboflavin_Biosynth_HTPR"/>
</dbReference>
<name>A0ABY3PTE3_9CYAN</name>
<evidence type="ECO:0000259" key="4">
    <source>
        <dbReference type="Pfam" id="PF01872"/>
    </source>
</evidence>
<comment type="pathway">
    <text evidence="1">Cofactor biosynthesis; riboflavin biosynthesis.</text>
</comment>
<evidence type="ECO:0000313" key="6">
    <source>
        <dbReference type="Proteomes" id="UP001054846"/>
    </source>
</evidence>
<reference evidence="5 6" key="1">
    <citation type="journal article" date="2021" name="Genome Biol. Evol.">
        <title>Complete Genome Sequencing of a Novel Gloeobacter Species from a Waterfall Cave in Mexico.</title>
        <authorList>
            <person name="Saw J.H."/>
            <person name="Cardona T."/>
            <person name="Montejano G."/>
        </authorList>
    </citation>
    <scope>NUCLEOTIDE SEQUENCE [LARGE SCALE GENOMIC DNA]</scope>
    <source>
        <strain evidence="5">MG652769</strain>
    </source>
</reference>
<keyword evidence="3" id="KW-0560">Oxidoreductase</keyword>
<accession>A0ABY3PTE3</accession>